<keyword evidence="17" id="KW-1185">Reference proteome</keyword>
<comment type="cofactor">
    <cofactor evidence="1 13">
        <name>[4Fe-4S] cluster</name>
        <dbReference type="ChEBI" id="CHEBI:49883"/>
    </cofactor>
</comment>
<evidence type="ECO:0000256" key="8">
    <source>
        <dbReference type="ARBA" id="ARBA00022723"/>
    </source>
</evidence>
<dbReference type="Proteomes" id="UP000009877">
    <property type="component" value="Unassembled WGS sequence"/>
</dbReference>
<dbReference type="InterPro" id="IPR005130">
    <property type="entry name" value="Ser_deHydtase-like_asu"/>
</dbReference>
<evidence type="ECO:0000256" key="3">
    <source>
        <dbReference type="ARBA" id="ARBA00008636"/>
    </source>
</evidence>
<dbReference type="PANTHER" id="PTHR30182">
    <property type="entry name" value="L-SERINE DEHYDRATASE"/>
    <property type="match status" value="1"/>
</dbReference>
<evidence type="ECO:0000256" key="4">
    <source>
        <dbReference type="ARBA" id="ARBA00012093"/>
    </source>
</evidence>
<evidence type="ECO:0000313" key="16">
    <source>
        <dbReference type="EMBL" id="EME36684.1"/>
    </source>
</evidence>
<dbReference type="GO" id="GO:0003941">
    <property type="term" value="F:L-serine ammonia-lyase activity"/>
    <property type="evidence" value="ECO:0007669"/>
    <property type="project" value="UniProtKB-UniRule"/>
</dbReference>
<feature type="domain" description="Serine dehydratase-like alpha subunit" evidence="14">
    <location>
        <begin position="195"/>
        <end position="466"/>
    </location>
</feature>
<dbReference type="Gene3D" id="3.30.1330.90">
    <property type="entry name" value="D-3-phosphoglycerate dehydrogenase, domain 3"/>
    <property type="match status" value="1"/>
</dbReference>
<evidence type="ECO:0000256" key="13">
    <source>
        <dbReference type="RuleBase" id="RU366059"/>
    </source>
</evidence>
<evidence type="ECO:0000313" key="17">
    <source>
        <dbReference type="Proteomes" id="UP000009877"/>
    </source>
</evidence>
<evidence type="ECO:0000256" key="12">
    <source>
        <dbReference type="ARBA" id="ARBA00049406"/>
    </source>
</evidence>
<feature type="domain" description="Serine dehydratase beta chain" evidence="15">
    <location>
        <begin position="4"/>
        <end position="160"/>
    </location>
</feature>
<dbReference type="STRING" id="71999.KPaMU14_00655"/>
<dbReference type="InterPro" id="IPR005131">
    <property type="entry name" value="Ser_deHydtase_bsu"/>
</dbReference>
<dbReference type="SUPFAM" id="SSF143548">
    <property type="entry name" value="Serine metabolism enzymes domain"/>
    <property type="match status" value="1"/>
</dbReference>
<keyword evidence="6 13" id="KW-0312">Gluconeogenesis</keyword>
<keyword evidence="7 13" id="KW-0004">4Fe-4S</keyword>
<dbReference type="Pfam" id="PF03313">
    <property type="entry name" value="SDH_alpha"/>
    <property type="match status" value="1"/>
</dbReference>
<reference evidence="16 17" key="1">
    <citation type="journal article" date="2014" name="Genome Announc.">
        <title>Draft Genome Sequence of Kocuria palustris PEL.</title>
        <authorList>
            <person name="Sharma G."/>
            <person name="Khatri I."/>
            <person name="Subramanian S."/>
        </authorList>
    </citation>
    <scope>NUCLEOTIDE SEQUENCE [LARGE SCALE GENOMIC DNA]</scope>
    <source>
        <strain evidence="16 17">PEL</strain>
    </source>
</reference>
<dbReference type="GO" id="GO:0006094">
    <property type="term" value="P:gluconeogenesis"/>
    <property type="evidence" value="ECO:0007669"/>
    <property type="project" value="UniProtKB-KW"/>
</dbReference>
<comment type="catalytic activity">
    <reaction evidence="12 13">
        <text>L-serine = pyruvate + NH4(+)</text>
        <dbReference type="Rhea" id="RHEA:19169"/>
        <dbReference type="ChEBI" id="CHEBI:15361"/>
        <dbReference type="ChEBI" id="CHEBI:28938"/>
        <dbReference type="ChEBI" id="CHEBI:33384"/>
        <dbReference type="EC" id="4.3.1.17"/>
    </reaction>
</comment>
<dbReference type="EC" id="4.3.1.17" evidence="4 13"/>
<keyword evidence="11 13" id="KW-0456">Lyase</keyword>
<protein>
    <recommendedName>
        <fullName evidence="5 13">L-serine dehydratase</fullName>
        <ecNumber evidence="4 13">4.3.1.17</ecNumber>
    </recommendedName>
</protein>
<dbReference type="NCBIfam" id="TIGR00720">
    <property type="entry name" value="sda_mono"/>
    <property type="match status" value="1"/>
</dbReference>
<evidence type="ECO:0000256" key="9">
    <source>
        <dbReference type="ARBA" id="ARBA00023004"/>
    </source>
</evidence>
<sequence length="476" mass="50065">MTVSIFDLFSIGVGPSSSHTVGPMRAAADFVADLVGEGLLPRLDRIAVDLYGSLSSTGRGHGTFDAVLIGLEGHQPDKVLPATMDSRKEALAAGHPLRVGDALDGVDEPVELDFHVEDIVQHPLTLLPYHPNGMTMAAYDADGNVLAERTAYSVGGGFVLVDPVEGEDPIPDEGDVAIPYPYSNAEGLLGHCLSHGISVTELAMANEAARRPEEEVRAGVLKIAQVMEDSKNSNLEREGPLPGGLKVRRRAPEWHARLKAIDTDFDPQHWVEWVNLVALTVNEENASGGRIVTAPTNGAAGIVPAVMFYATHYTPAARGPEKRSREDITVDYLLAAAAVGSLIKEQASISGAEVGCQGEVGSASSMAAAGLAQVMGGTPVQVEKAAEIAMEHHLGLTCDPIAGLVQVPCIERNAIAAATAVNAARMALFEESEPGFVSLDQVVETMRSTGADMSEKYKETARGGLAVNVGVNVVEC</sequence>
<dbReference type="Pfam" id="PF03315">
    <property type="entry name" value="SDH_beta"/>
    <property type="match status" value="1"/>
</dbReference>
<keyword evidence="9 13" id="KW-0408">Iron</keyword>
<evidence type="ECO:0000256" key="10">
    <source>
        <dbReference type="ARBA" id="ARBA00023014"/>
    </source>
</evidence>
<dbReference type="GO" id="GO:0046872">
    <property type="term" value="F:metal ion binding"/>
    <property type="evidence" value="ECO:0007669"/>
    <property type="project" value="UniProtKB-KW"/>
</dbReference>
<comment type="pathway">
    <text evidence="2">Carbohydrate biosynthesis; gluconeogenesis.</text>
</comment>
<keyword evidence="8 13" id="KW-0479">Metal-binding</keyword>
<dbReference type="EMBL" id="ANHZ02000009">
    <property type="protein sequence ID" value="EME36684.1"/>
    <property type="molecule type" value="Genomic_DNA"/>
</dbReference>
<dbReference type="InterPro" id="IPR029009">
    <property type="entry name" value="ASB_dom_sf"/>
</dbReference>
<evidence type="ECO:0000256" key="6">
    <source>
        <dbReference type="ARBA" id="ARBA00022432"/>
    </source>
</evidence>
<evidence type="ECO:0000256" key="5">
    <source>
        <dbReference type="ARBA" id="ARBA00018995"/>
    </source>
</evidence>
<evidence type="ECO:0000259" key="15">
    <source>
        <dbReference type="Pfam" id="PF03315"/>
    </source>
</evidence>
<comment type="similarity">
    <text evidence="3 13">Belongs to the iron-sulfur dependent L-serine dehydratase family.</text>
</comment>
<gene>
    <name evidence="16" type="ORF">C884_02494</name>
</gene>
<evidence type="ECO:0000256" key="1">
    <source>
        <dbReference type="ARBA" id="ARBA00001966"/>
    </source>
</evidence>
<organism evidence="16 17">
    <name type="scientific">Kocuria palustris PEL</name>
    <dbReference type="NCBI Taxonomy" id="1236550"/>
    <lineage>
        <taxon>Bacteria</taxon>
        <taxon>Bacillati</taxon>
        <taxon>Actinomycetota</taxon>
        <taxon>Actinomycetes</taxon>
        <taxon>Micrococcales</taxon>
        <taxon>Micrococcaceae</taxon>
        <taxon>Kocuria</taxon>
    </lineage>
</organism>
<evidence type="ECO:0000256" key="7">
    <source>
        <dbReference type="ARBA" id="ARBA00022485"/>
    </source>
</evidence>
<accession>M2YDH7</accession>
<evidence type="ECO:0000256" key="2">
    <source>
        <dbReference type="ARBA" id="ARBA00004742"/>
    </source>
</evidence>
<dbReference type="PANTHER" id="PTHR30182:SF1">
    <property type="entry name" value="L-SERINE DEHYDRATASE 1"/>
    <property type="match status" value="1"/>
</dbReference>
<dbReference type="GO" id="GO:0051539">
    <property type="term" value="F:4 iron, 4 sulfur cluster binding"/>
    <property type="evidence" value="ECO:0007669"/>
    <property type="project" value="UniProtKB-UniRule"/>
</dbReference>
<dbReference type="InterPro" id="IPR051318">
    <property type="entry name" value="Fe-S_L-Ser"/>
</dbReference>
<name>M2YDH7_9MICC</name>
<dbReference type="FunFam" id="3.30.1330.90:FF:000001">
    <property type="entry name" value="L-serine ammonia-lyase 1"/>
    <property type="match status" value="1"/>
</dbReference>
<dbReference type="InterPro" id="IPR004644">
    <property type="entry name" value="Fe-S_L-Ser_mono"/>
</dbReference>
<keyword evidence="10 13" id="KW-0411">Iron-sulfur</keyword>
<evidence type="ECO:0000259" key="14">
    <source>
        <dbReference type="Pfam" id="PF03313"/>
    </source>
</evidence>
<evidence type="ECO:0000256" key="11">
    <source>
        <dbReference type="ARBA" id="ARBA00023239"/>
    </source>
</evidence>
<dbReference type="AlphaFoldDB" id="M2YDH7"/>
<comment type="caution">
    <text evidence="16">The sequence shown here is derived from an EMBL/GenBank/DDBJ whole genome shotgun (WGS) entry which is preliminary data.</text>
</comment>
<proteinExistence type="inferred from homology"/>
<dbReference type="RefSeq" id="WP_006214554.1">
    <property type="nucleotide sequence ID" value="NZ_ANHZ02000009.1"/>
</dbReference>